<dbReference type="EMBL" id="BK032730">
    <property type="protein sequence ID" value="DAF57216.1"/>
    <property type="molecule type" value="Genomic_DNA"/>
</dbReference>
<reference evidence="2" key="1">
    <citation type="journal article" date="2021" name="Proc. Natl. Acad. Sci. U.S.A.">
        <title>A Catalog of Tens of Thousands of Viruses from Human Metagenomes Reveals Hidden Associations with Chronic Diseases.</title>
        <authorList>
            <person name="Tisza M.J."/>
            <person name="Buck C.B."/>
        </authorList>
    </citation>
    <scope>NUCLEOTIDE SEQUENCE</scope>
    <source>
        <strain evidence="2">Ct5ra14</strain>
    </source>
</reference>
<sequence>MNFSTTELVFDILCLVVSIACFSGLVFFSSQRICGLLSNVIKRLESVETTLKGIKK</sequence>
<proteinExistence type="predicted"/>
<organism evidence="2">
    <name type="scientific">Myoviridae sp. ct5ra14</name>
    <dbReference type="NCBI Taxonomy" id="2827659"/>
    <lineage>
        <taxon>Viruses</taxon>
        <taxon>Duplodnaviria</taxon>
        <taxon>Heunggongvirae</taxon>
        <taxon>Uroviricota</taxon>
        <taxon>Caudoviricetes</taxon>
    </lineage>
</organism>
<keyword evidence="1" id="KW-0472">Membrane</keyword>
<protein>
    <submittedName>
        <fullName evidence="2">Uncharacterized protein</fullName>
    </submittedName>
</protein>
<keyword evidence="1" id="KW-0812">Transmembrane</keyword>
<evidence type="ECO:0000313" key="2">
    <source>
        <dbReference type="EMBL" id="DAF57216.1"/>
    </source>
</evidence>
<keyword evidence="1" id="KW-1133">Transmembrane helix</keyword>
<feature type="transmembrane region" description="Helical" evidence="1">
    <location>
        <begin position="6"/>
        <end position="28"/>
    </location>
</feature>
<accession>A0A8S5T280</accession>
<evidence type="ECO:0000256" key="1">
    <source>
        <dbReference type="SAM" id="Phobius"/>
    </source>
</evidence>
<name>A0A8S5T280_9CAUD</name>